<feature type="domain" description="DUF676" evidence="2">
    <location>
        <begin position="44"/>
        <end position="87"/>
    </location>
</feature>
<dbReference type="SUPFAM" id="SSF53474">
    <property type="entry name" value="alpha/beta-Hydrolases"/>
    <property type="match status" value="1"/>
</dbReference>
<reference evidence="3" key="1">
    <citation type="submission" date="2025-08" db="UniProtKB">
        <authorList>
            <consortium name="Ensembl"/>
        </authorList>
    </citation>
    <scope>IDENTIFICATION</scope>
</reference>
<evidence type="ECO:0000256" key="1">
    <source>
        <dbReference type="ARBA" id="ARBA00007949"/>
    </source>
</evidence>
<dbReference type="PANTHER" id="PTHR12482:SF40">
    <property type="entry name" value="PROTEIN FAM135A"/>
    <property type="match status" value="1"/>
</dbReference>
<dbReference type="PANTHER" id="PTHR12482">
    <property type="entry name" value="LIPASE ROG1-RELATED-RELATED"/>
    <property type="match status" value="1"/>
</dbReference>
<dbReference type="InterPro" id="IPR007751">
    <property type="entry name" value="DUF676_lipase-like"/>
</dbReference>
<evidence type="ECO:0000259" key="2">
    <source>
        <dbReference type="Pfam" id="PF05057"/>
    </source>
</evidence>
<accession>A0A3B4B6B6</accession>
<evidence type="ECO:0000313" key="4">
    <source>
        <dbReference type="Proteomes" id="UP000261520"/>
    </source>
</evidence>
<organism evidence="3 4">
    <name type="scientific">Periophthalmus magnuspinnatus</name>
    <dbReference type="NCBI Taxonomy" id="409849"/>
    <lineage>
        <taxon>Eukaryota</taxon>
        <taxon>Metazoa</taxon>
        <taxon>Chordata</taxon>
        <taxon>Craniata</taxon>
        <taxon>Vertebrata</taxon>
        <taxon>Euteleostomi</taxon>
        <taxon>Actinopterygii</taxon>
        <taxon>Neopterygii</taxon>
        <taxon>Teleostei</taxon>
        <taxon>Neoteleostei</taxon>
        <taxon>Acanthomorphata</taxon>
        <taxon>Gobiaria</taxon>
        <taxon>Gobiiformes</taxon>
        <taxon>Gobioidei</taxon>
        <taxon>Gobiidae</taxon>
        <taxon>Oxudercinae</taxon>
        <taxon>Periophthalmus</taxon>
    </lineage>
</organism>
<sequence length="298" mass="33741">MFSTSNQKEMKQLKLPGFLYSEVPELASTVPYFSLEEDESCTEGIHLIVCVHGLDGNSADLRLVKTYLELGLPGARIDFLMSERNQVNILLLLMTPFISRFTISLFVGHSLGNLIVRSVLTRPRFKCYLSRLHTFLSLSGPHLGTLYNSSALVNTGLWFMQKWKKSGSLLQLTCRDHSDPRQTFLYKLSKKSGLQFFKNVVLVGSLQDRYVPYHSARIEMCKTALKDKQTGPVYAEMIENLLLPVLQNKDCNLVRYDVIHALPNTANSLIGRAAHIAVLDSEIFLEKFFLVAGLKFFQ</sequence>
<dbReference type="InterPro" id="IPR044294">
    <property type="entry name" value="Lipase-like"/>
</dbReference>
<dbReference type="AlphaFoldDB" id="A0A3B4B6B6"/>
<dbReference type="Proteomes" id="UP000261520">
    <property type="component" value="Unplaced"/>
</dbReference>
<comment type="similarity">
    <text evidence="1">Belongs to the FAM135 family.</text>
</comment>
<reference evidence="3" key="2">
    <citation type="submission" date="2025-09" db="UniProtKB">
        <authorList>
            <consortium name="Ensembl"/>
        </authorList>
    </citation>
    <scope>IDENTIFICATION</scope>
</reference>
<dbReference type="FunFam" id="3.40.50.1820:FF:000004">
    <property type="entry name" value="Protein FAM135A isoform a"/>
    <property type="match status" value="1"/>
</dbReference>
<dbReference type="InterPro" id="IPR029058">
    <property type="entry name" value="AB_hydrolase_fold"/>
</dbReference>
<feature type="domain" description="DUF676" evidence="2">
    <location>
        <begin position="106"/>
        <end position="222"/>
    </location>
</feature>
<dbReference type="Pfam" id="PF05057">
    <property type="entry name" value="DUF676"/>
    <property type="match status" value="2"/>
</dbReference>
<keyword evidence="4" id="KW-1185">Reference proteome</keyword>
<proteinExistence type="inferred from homology"/>
<name>A0A3B4B6B6_9GOBI</name>
<dbReference type="Ensembl" id="ENSPMGT00000026085.1">
    <property type="protein sequence ID" value="ENSPMGP00000024485.1"/>
    <property type="gene ID" value="ENSPMGG00000019809.1"/>
</dbReference>
<evidence type="ECO:0000313" key="3">
    <source>
        <dbReference type="Ensembl" id="ENSPMGP00000024485.1"/>
    </source>
</evidence>
<dbReference type="Gene3D" id="3.40.50.1820">
    <property type="entry name" value="alpha/beta hydrolase"/>
    <property type="match status" value="1"/>
</dbReference>
<protein>
    <recommendedName>
        <fullName evidence="2">DUF676 domain-containing protein</fullName>
    </recommendedName>
</protein>